<feature type="signal peptide" evidence="2">
    <location>
        <begin position="1"/>
        <end position="19"/>
    </location>
</feature>
<accession>A0ABY7T9M9</accession>
<evidence type="ECO:0000256" key="1">
    <source>
        <dbReference type="SAM" id="MobiDB-lite"/>
    </source>
</evidence>
<evidence type="ECO:0000256" key="2">
    <source>
        <dbReference type="SAM" id="SignalP"/>
    </source>
</evidence>
<organism evidence="5 6">
    <name type="scientific">Mucilaginibacter jinjuensis</name>
    <dbReference type="NCBI Taxonomy" id="1176721"/>
    <lineage>
        <taxon>Bacteria</taxon>
        <taxon>Pseudomonadati</taxon>
        <taxon>Bacteroidota</taxon>
        <taxon>Sphingobacteriia</taxon>
        <taxon>Sphingobacteriales</taxon>
        <taxon>Sphingobacteriaceae</taxon>
        <taxon>Mucilaginibacter</taxon>
    </lineage>
</organism>
<dbReference type="InterPro" id="IPR002469">
    <property type="entry name" value="Peptidase_S9B_N"/>
</dbReference>
<feature type="domain" description="Dipeptidylpeptidase IV N-terminal" evidence="4">
    <location>
        <begin position="118"/>
        <end position="473"/>
    </location>
</feature>
<keyword evidence="2" id="KW-0732">Signal</keyword>
<evidence type="ECO:0000313" key="6">
    <source>
        <dbReference type="Proteomes" id="UP001216139"/>
    </source>
</evidence>
<dbReference type="Gene3D" id="2.140.10.30">
    <property type="entry name" value="Dipeptidylpeptidase IV, N-terminal domain"/>
    <property type="match status" value="1"/>
</dbReference>
<dbReference type="InterPro" id="IPR050278">
    <property type="entry name" value="Serine_Prot_S9B/DPPIV"/>
</dbReference>
<dbReference type="Pfam" id="PF00326">
    <property type="entry name" value="Peptidase_S9"/>
    <property type="match status" value="1"/>
</dbReference>
<dbReference type="SUPFAM" id="SSF82171">
    <property type="entry name" value="DPP6 N-terminal domain-like"/>
    <property type="match status" value="1"/>
</dbReference>
<dbReference type="InterPro" id="IPR001375">
    <property type="entry name" value="Peptidase_S9_cat"/>
</dbReference>
<dbReference type="SUPFAM" id="SSF53474">
    <property type="entry name" value="alpha/beta-Hydrolases"/>
    <property type="match status" value="1"/>
</dbReference>
<evidence type="ECO:0000259" key="4">
    <source>
        <dbReference type="Pfam" id="PF00930"/>
    </source>
</evidence>
<dbReference type="PANTHER" id="PTHR11731:SF118">
    <property type="entry name" value="BLR1971 PROTEIN"/>
    <property type="match status" value="1"/>
</dbReference>
<dbReference type="Gene3D" id="3.40.50.1820">
    <property type="entry name" value="alpha/beta hydrolase"/>
    <property type="match status" value="1"/>
</dbReference>
<feature type="chain" id="PRO_5047313019" evidence="2">
    <location>
        <begin position="20"/>
        <end position="785"/>
    </location>
</feature>
<reference evidence="5 6" key="1">
    <citation type="submission" date="2023-02" db="EMBL/GenBank/DDBJ databases">
        <title>Genome sequence of Mucilaginibacter jinjuensis strain KACC 16571.</title>
        <authorList>
            <person name="Kim S."/>
            <person name="Heo J."/>
            <person name="Kwon S.-W."/>
        </authorList>
    </citation>
    <scope>NUCLEOTIDE SEQUENCE [LARGE SCALE GENOMIC DNA]</scope>
    <source>
        <strain evidence="5 6">KACC 16571</strain>
    </source>
</reference>
<feature type="region of interest" description="Disordered" evidence="1">
    <location>
        <begin position="142"/>
        <end position="165"/>
    </location>
</feature>
<evidence type="ECO:0000259" key="3">
    <source>
        <dbReference type="Pfam" id="PF00326"/>
    </source>
</evidence>
<dbReference type="Proteomes" id="UP001216139">
    <property type="component" value="Chromosome"/>
</dbReference>
<dbReference type="InterPro" id="IPR029058">
    <property type="entry name" value="AB_hydrolase_fold"/>
</dbReference>
<protein>
    <submittedName>
        <fullName evidence="5">DPP IV N-terminal domain-containing protein</fullName>
    </submittedName>
</protein>
<gene>
    <name evidence="5" type="ORF">PQO05_04080</name>
</gene>
<feature type="domain" description="Peptidase S9 prolyl oligopeptidase catalytic" evidence="3">
    <location>
        <begin position="562"/>
        <end position="759"/>
    </location>
</feature>
<dbReference type="RefSeq" id="WP_273631380.1">
    <property type="nucleotide sequence ID" value="NZ_CP117167.1"/>
</dbReference>
<keyword evidence="6" id="KW-1185">Reference proteome</keyword>
<sequence>MNKFLLAALSSAVVLTAHAQQGAPLTAADYARAESMLTYNTEPLVNNGPVRPNWLPGDKFWYRNLTTQGSEFILINPANGSRTAAFDQQKLADALSAASGKKYTANLLPFQTVTYAADGKSFVFTANGKQWKYDTQSGTVTADSSKLANAGGGRSGRGKTPESLSPDGKKAAFIKDYNLWVRDIVTNKQTQLTTDGIKNFGYATDNAGWQSSDAAILLWSPDSKKIATFKQDERNVGDMYLVTTNVGHPTLKAWKYPLPGDKEIATIKRVIINVDEPKVIELQVPADPHRSTLSDDISSGGVLNDVDWNTDATQLAFVSTSRDHKQEKVRIADAATGAVREVFEETVSTQFESGQGGVNWRYLAKSNEIIWYSERDNWGHLYLYDAKTGKLKNQITKGDWMITKLLKVDEKKREVYFLADGREAVNPYFTQLCKASFDGKKITTLTPEEGNHQVTLSPSGNYFVDSYSKPDVPAVSVLRTIDGKLISTLEKQDISRLVATGWKPVMPFSIKAHDGKTDLYGLMFTPTHLDPNKKYPVIDYIYPGPQGGSVGSWSFASARGDNQALAELGFVVVVLEGTSNPWRSKAFHDMSYGNMAENTIPDQITGIKQLAAKYGYMDTTRVGIWGHSGGGFATATAMFRYPDFFKVGISESGNHDNRNYEDDWGERYDGLLINNADGVSNYEAQANQNYAKNLKGKLMLAHGLMDNNVPPQNTLLVAEALEKANKSFDLVIFPNSPHGYGTYGPYMMRRRWDYFVKNLMGVEPPYDYLLKTKPDPRNGEEQRGR</sequence>
<proteinExistence type="predicted"/>
<dbReference type="PANTHER" id="PTHR11731">
    <property type="entry name" value="PROTEASE FAMILY S9B,C DIPEPTIDYL-PEPTIDASE IV-RELATED"/>
    <property type="match status" value="1"/>
</dbReference>
<evidence type="ECO:0000313" key="5">
    <source>
        <dbReference type="EMBL" id="WCT13111.1"/>
    </source>
</evidence>
<name>A0ABY7T9M9_9SPHI</name>
<dbReference type="EMBL" id="CP117167">
    <property type="protein sequence ID" value="WCT13111.1"/>
    <property type="molecule type" value="Genomic_DNA"/>
</dbReference>
<dbReference type="Pfam" id="PF00930">
    <property type="entry name" value="DPPIV_N"/>
    <property type="match status" value="1"/>
</dbReference>